<evidence type="ECO:0000256" key="4">
    <source>
        <dbReference type="HAMAP-Rule" id="MF_00689"/>
    </source>
</evidence>
<comment type="catalytic activity">
    <reaction evidence="4">
        <text>N-terminal L-aspartyl-[protein] + L-leucyl-tRNA(Leu) = N-terminal L-leucyl-L-aspartyl-[protein] + tRNA(Leu) + H(+)</text>
        <dbReference type="Rhea" id="RHEA:50420"/>
        <dbReference type="Rhea" id="RHEA-COMP:9613"/>
        <dbReference type="Rhea" id="RHEA-COMP:9622"/>
        <dbReference type="Rhea" id="RHEA-COMP:12669"/>
        <dbReference type="Rhea" id="RHEA-COMP:12674"/>
        <dbReference type="ChEBI" id="CHEBI:15378"/>
        <dbReference type="ChEBI" id="CHEBI:64720"/>
        <dbReference type="ChEBI" id="CHEBI:78442"/>
        <dbReference type="ChEBI" id="CHEBI:78494"/>
        <dbReference type="ChEBI" id="CHEBI:133042"/>
        <dbReference type="EC" id="2.3.2.29"/>
    </reaction>
</comment>
<keyword evidence="3 4" id="KW-0012">Acyltransferase</keyword>
<comment type="similarity">
    <text evidence="4">Belongs to the R-transferase family. Bpt subfamily.</text>
</comment>
<reference evidence="8" key="1">
    <citation type="submission" date="2016-10" db="EMBL/GenBank/DDBJ databases">
        <authorList>
            <person name="Varghese N."/>
            <person name="Submissions S."/>
        </authorList>
    </citation>
    <scope>NUCLEOTIDE SEQUENCE [LARGE SCALE GENOMIC DNA]</scope>
    <source>
        <strain evidence="8">DSM 241</strain>
    </source>
</reference>
<dbReference type="InterPro" id="IPR007471">
    <property type="entry name" value="N-end_Aminoacyl_Trfase_N"/>
</dbReference>
<dbReference type="PIRSF" id="PIRSF037208">
    <property type="entry name" value="ATE_pro_prd"/>
    <property type="match status" value="1"/>
</dbReference>
<comment type="subcellular location">
    <subcellularLocation>
        <location evidence="4">Cytoplasm</location>
    </subcellularLocation>
</comment>
<dbReference type="NCBIfam" id="NF002346">
    <property type="entry name" value="PRK01305.2-3"/>
    <property type="match status" value="1"/>
</dbReference>
<gene>
    <name evidence="4" type="primary">bpt</name>
    <name evidence="7" type="ORF">SAMN05444515_103160</name>
</gene>
<dbReference type="EMBL" id="FOAA01000003">
    <property type="protein sequence ID" value="SEK62223.1"/>
    <property type="molecule type" value="Genomic_DNA"/>
</dbReference>
<dbReference type="NCBIfam" id="NF002341">
    <property type="entry name" value="PRK01305.1-1"/>
    <property type="match status" value="1"/>
</dbReference>
<dbReference type="GO" id="GO:0008914">
    <property type="term" value="F:leucyl-tRNA--protein transferase activity"/>
    <property type="evidence" value="ECO:0007669"/>
    <property type="project" value="UniProtKB-UniRule"/>
</dbReference>
<keyword evidence="8" id="KW-1185">Reference proteome</keyword>
<dbReference type="HAMAP" id="MF_00689">
    <property type="entry name" value="Bpt"/>
    <property type="match status" value="1"/>
</dbReference>
<evidence type="ECO:0000256" key="3">
    <source>
        <dbReference type="ARBA" id="ARBA00023315"/>
    </source>
</evidence>
<evidence type="ECO:0000313" key="8">
    <source>
        <dbReference type="Proteomes" id="UP000199256"/>
    </source>
</evidence>
<dbReference type="Proteomes" id="UP000199256">
    <property type="component" value="Unassembled WGS sequence"/>
</dbReference>
<dbReference type="Pfam" id="PF04377">
    <property type="entry name" value="ATE_C"/>
    <property type="match status" value="1"/>
</dbReference>
<proteinExistence type="inferred from homology"/>
<feature type="domain" description="N-end aminoacyl transferase N-terminal" evidence="5">
    <location>
        <begin position="19"/>
        <end position="87"/>
    </location>
</feature>
<dbReference type="InterPro" id="IPR016181">
    <property type="entry name" value="Acyl_CoA_acyltransferase"/>
</dbReference>
<keyword evidence="2 4" id="KW-0808">Transferase</keyword>
<dbReference type="AlphaFoldDB" id="A0A1H7II39"/>
<dbReference type="GO" id="GO:0004057">
    <property type="term" value="F:arginyl-tRNA--protein transferase activity"/>
    <property type="evidence" value="ECO:0007669"/>
    <property type="project" value="InterPro"/>
</dbReference>
<keyword evidence="1 4" id="KW-0963">Cytoplasm</keyword>
<evidence type="ECO:0000259" key="5">
    <source>
        <dbReference type="Pfam" id="PF04376"/>
    </source>
</evidence>
<dbReference type="Pfam" id="PF04376">
    <property type="entry name" value="ATE_N"/>
    <property type="match status" value="1"/>
</dbReference>
<evidence type="ECO:0000313" key="7">
    <source>
        <dbReference type="EMBL" id="SEK62223.1"/>
    </source>
</evidence>
<name>A0A1H7II39_9GAMM</name>
<dbReference type="GO" id="GO:0005737">
    <property type="term" value="C:cytoplasm"/>
    <property type="evidence" value="ECO:0007669"/>
    <property type="project" value="UniProtKB-SubCell"/>
</dbReference>
<comment type="function">
    <text evidence="4">Functions in the N-end rule pathway of protein degradation where it conjugates Leu from its aminoacyl-tRNA to the N-termini of proteins containing an N-terminal aspartate or glutamate.</text>
</comment>
<dbReference type="SUPFAM" id="SSF55729">
    <property type="entry name" value="Acyl-CoA N-acyltransferases (Nat)"/>
    <property type="match status" value="1"/>
</dbReference>
<dbReference type="PANTHER" id="PTHR21367">
    <property type="entry name" value="ARGININE-TRNA-PROTEIN TRANSFERASE 1"/>
    <property type="match status" value="1"/>
</dbReference>
<organism evidence="7 8">
    <name type="scientific">Ectothiorhodospira marina</name>
    <dbReference type="NCBI Taxonomy" id="1396821"/>
    <lineage>
        <taxon>Bacteria</taxon>
        <taxon>Pseudomonadati</taxon>
        <taxon>Pseudomonadota</taxon>
        <taxon>Gammaproteobacteria</taxon>
        <taxon>Chromatiales</taxon>
        <taxon>Ectothiorhodospiraceae</taxon>
        <taxon>Ectothiorhodospira</taxon>
    </lineage>
</organism>
<evidence type="ECO:0000259" key="6">
    <source>
        <dbReference type="Pfam" id="PF04377"/>
    </source>
</evidence>
<feature type="domain" description="N-end rule aminoacyl transferase C-terminal" evidence="6">
    <location>
        <begin position="108"/>
        <end position="228"/>
    </location>
</feature>
<dbReference type="PANTHER" id="PTHR21367:SF1">
    <property type="entry name" value="ARGINYL-TRNA--PROTEIN TRANSFERASE 1"/>
    <property type="match status" value="1"/>
</dbReference>
<dbReference type="NCBIfam" id="NF002342">
    <property type="entry name" value="PRK01305.1-3"/>
    <property type="match status" value="1"/>
</dbReference>
<dbReference type="EC" id="2.3.2.29" evidence="4"/>
<evidence type="ECO:0000256" key="2">
    <source>
        <dbReference type="ARBA" id="ARBA00022679"/>
    </source>
</evidence>
<dbReference type="STRING" id="1396821.SAMN05444515_103160"/>
<dbReference type="InterPro" id="IPR030700">
    <property type="entry name" value="N-end_Aminoacyl_Trfase"/>
</dbReference>
<accession>A0A1H7II39</accession>
<sequence>MHVPRKESLIFYATVPDVCPYLGDREMVSVFADPQQPMSPALYGGLIELGFRRSGNHVYRHQCRGCHACVPLRLPVDRFRPDRNQRRVASRNQDITVRIRPSAFDPAHFQLYERYVNTRHQGGGMDDPTPESYWGFVASHWGQTQLVEFRLGEQLVGVAVTDQVPMGLSAVYTYFDPDLAARSLGTLAILWQVKAARRMGLPYVYLGFWNAQTPKMAYKIRFQPAEGLVDGIWGPAP</sequence>
<dbReference type="InterPro" id="IPR007472">
    <property type="entry name" value="N-end_Aminoacyl_Trfase_C"/>
</dbReference>
<dbReference type="GO" id="GO:0071596">
    <property type="term" value="P:ubiquitin-dependent protein catabolic process via the N-end rule pathway"/>
    <property type="evidence" value="ECO:0007669"/>
    <property type="project" value="InterPro"/>
</dbReference>
<dbReference type="InterPro" id="IPR017138">
    <property type="entry name" value="Asp_Glu_LeuTrfase"/>
</dbReference>
<protein>
    <recommendedName>
        <fullName evidence="4">Aspartate/glutamate leucyltransferase</fullName>
        <ecNumber evidence="4">2.3.2.29</ecNumber>
    </recommendedName>
</protein>
<evidence type="ECO:0000256" key="1">
    <source>
        <dbReference type="ARBA" id="ARBA00022490"/>
    </source>
</evidence>
<comment type="catalytic activity">
    <reaction evidence="4">
        <text>N-terminal L-glutamyl-[protein] + L-leucyl-tRNA(Leu) = N-terminal L-leucyl-L-glutamyl-[protein] + tRNA(Leu) + H(+)</text>
        <dbReference type="Rhea" id="RHEA:50412"/>
        <dbReference type="Rhea" id="RHEA-COMP:9613"/>
        <dbReference type="Rhea" id="RHEA-COMP:9622"/>
        <dbReference type="Rhea" id="RHEA-COMP:12664"/>
        <dbReference type="Rhea" id="RHEA-COMP:12668"/>
        <dbReference type="ChEBI" id="CHEBI:15378"/>
        <dbReference type="ChEBI" id="CHEBI:64721"/>
        <dbReference type="ChEBI" id="CHEBI:78442"/>
        <dbReference type="ChEBI" id="CHEBI:78494"/>
        <dbReference type="ChEBI" id="CHEBI:133041"/>
        <dbReference type="EC" id="2.3.2.29"/>
    </reaction>
</comment>